<dbReference type="Gene3D" id="3.80.10.10">
    <property type="entry name" value="Ribonuclease Inhibitor"/>
    <property type="match status" value="1"/>
</dbReference>
<name>A0AAD9CW16_PAPLA</name>
<evidence type="ECO:0000313" key="3">
    <source>
        <dbReference type="EMBL" id="KAK1921438.1"/>
    </source>
</evidence>
<evidence type="ECO:0000256" key="1">
    <source>
        <dbReference type="SAM" id="MobiDB-lite"/>
    </source>
</evidence>
<gene>
    <name evidence="3" type="ORF">DB88DRAFT_103539</name>
</gene>
<dbReference type="InterPro" id="IPR001810">
    <property type="entry name" value="F-box_dom"/>
</dbReference>
<feature type="region of interest" description="Disordered" evidence="1">
    <location>
        <begin position="584"/>
        <end position="609"/>
    </location>
</feature>
<comment type="caution">
    <text evidence="3">The sequence shown here is derived from an EMBL/GenBank/DDBJ whole genome shotgun (WGS) entry which is preliminary data.</text>
</comment>
<protein>
    <recommendedName>
        <fullName evidence="2">F-box domain-containing protein</fullName>
    </recommendedName>
</protein>
<dbReference type="InterPro" id="IPR032675">
    <property type="entry name" value="LRR_dom_sf"/>
</dbReference>
<dbReference type="SUPFAM" id="SSF52047">
    <property type="entry name" value="RNI-like"/>
    <property type="match status" value="1"/>
</dbReference>
<keyword evidence="4" id="KW-1185">Reference proteome</keyword>
<dbReference type="SMART" id="SM00256">
    <property type="entry name" value="FBOX"/>
    <property type="match status" value="1"/>
</dbReference>
<dbReference type="EMBL" id="JAODAN010000011">
    <property type="protein sequence ID" value="KAK1921438.1"/>
    <property type="molecule type" value="Genomic_DNA"/>
</dbReference>
<dbReference type="Proteomes" id="UP001182556">
    <property type="component" value="Unassembled WGS sequence"/>
</dbReference>
<reference evidence="3" key="1">
    <citation type="submission" date="2023-02" db="EMBL/GenBank/DDBJ databases">
        <title>Identification and recombinant expression of a fungal hydrolase from Papiliotrema laurentii that hydrolyzes apple cutin and clears colloidal polyester polyurethane.</title>
        <authorList>
            <consortium name="DOE Joint Genome Institute"/>
            <person name="Roman V.A."/>
            <person name="Bojanowski C."/>
            <person name="Crable B.R."/>
            <person name="Wagner D.N."/>
            <person name="Hung C.S."/>
            <person name="Nadeau L.J."/>
            <person name="Schratz L."/>
            <person name="Haridas S."/>
            <person name="Pangilinan J."/>
            <person name="Lipzen A."/>
            <person name="Na H."/>
            <person name="Yan M."/>
            <person name="Ng V."/>
            <person name="Grigoriev I.V."/>
            <person name="Spatafora J.W."/>
            <person name="Barlow D."/>
            <person name="Biffinger J."/>
            <person name="Kelley-Loughnane N."/>
            <person name="Varaljay V.A."/>
            <person name="Crookes-Goodson W.J."/>
        </authorList>
    </citation>
    <scope>NUCLEOTIDE SEQUENCE</scope>
    <source>
        <strain evidence="3">5307AH</strain>
    </source>
</reference>
<proteinExistence type="predicted"/>
<feature type="domain" description="F-box" evidence="2">
    <location>
        <begin position="17"/>
        <end position="56"/>
    </location>
</feature>
<evidence type="ECO:0000259" key="2">
    <source>
        <dbReference type="SMART" id="SM00256"/>
    </source>
</evidence>
<sequence length="609" mass="69244">MSRPKGTGPWHPANPLLPREVLHLMSEHLDRHSAVQLSLTCRSLRDAGEFRIWRAIDLIEPLGVDCEQTRWLIGSRDSSGDLRVVDRLNEVWDALTAYPMRTDCITTFLFPTLFWSLHLKTQNKLLRLFYLVRPNLETLGIIGESKWSSRPASEIVQLARDEWSFVKLRSLRFATRNLLDIPYFLRFLAKCPGLVNLEFHFLNDHTSRLDQRHIPAQGWLDLIPPLPHLTHLALTNFAQPLFVPALLERTPNLTDFTLRGRWSTPDEAMDYAAFLAHDNIPNALPKLKKLETVNWLTKYQRDSLLEKLCAIESLNRFVGTTKIQPEEHELDLHATSTSPHSNLICLVQLTGLRPSRQAYVAMGIATPQRRTLPIDEDFCHFVHHTPKVHQVIYLAGGPNLTGKCIFRGPSASAPSSLSGTSAVLQVDELYPPPAEWEATGTRGLTIRTYAASSTGYHLLHIRALTRAAEKHGRFYVDAKRCWWDLTWYRGETVPYETLRKVYTAGSLDMDWTEGGREMTMNKEAWEVLENWYEMSTSTSIDYSSTGPPGLGCKSVRYECDRCWRSGFGGDDDWIDNWSSSDSDFMSDNDAGSATPSVHEDESSDSDSSW</sequence>
<evidence type="ECO:0000313" key="4">
    <source>
        <dbReference type="Proteomes" id="UP001182556"/>
    </source>
</evidence>
<dbReference type="AlphaFoldDB" id="A0AAD9CW16"/>
<accession>A0AAD9CW16</accession>
<organism evidence="3 4">
    <name type="scientific">Papiliotrema laurentii</name>
    <name type="common">Cryptococcus laurentii</name>
    <dbReference type="NCBI Taxonomy" id="5418"/>
    <lineage>
        <taxon>Eukaryota</taxon>
        <taxon>Fungi</taxon>
        <taxon>Dikarya</taxon>
        <taxon>Basidiomycota</taxon>
        <taxon>Agaricomycotina</taxon>
        <taxon>Tremellomycetes</taxon>
        <taxon>Tremellales</taxon>
        <taxon>Rhynchogastremaceae</taxon>
        <taxon>Papiliotrema</taxon>
    </lineage>
</organism>